<proteinExistence type="predicted"/>
<dbReference type="Proteomes" id="UP000695022">
    <property type="component" value="Unplaced"/>
</dbReference>
<organism evidence="2 3">
    <name type="scientific">Priapulus caudatus</name>
    <name type="common">Priapulid worm</name>
    <dbReference type="NCBI Taxonomy" id="37621"/>
    <lineage>
        <taxon>Eukaryota</taxon>
        <taxon>Metazoa</taxon>
        <taxon>Ecdysozoa</taxon>
        <taxon>Scalidophora</taxon>
        <taxon>Priapulida</taxon>
        <taxon>Priapulimorpha</taxon>
        <taxon>Priapulimorphida</taxon>
        <taxon>Priapulidae</taxon>
        <taxon>Priapulus</taxon>
    </lineage>
</organism>
<evidence type="ECO:0000313" key="3">
    <source>
        <dbReference type="RefSeq" id="XP_014678436.1"/>
    </source>
</evidence>
<accession>A0ABM1F1W5</accession>
<name>A0ABM1F1W5_PRICU</name>
<sequence>MDAVAGPRHARSASAELAVSPPGGVRERKRSSLFSRLSFRIRSRSNSIEDKAAGTAPSRKVSLPASMFGQLSHSAPPATGRRGGTTALRRAKTFAAQQQGPPPAHASEYADMNAVYQGQQRLLRPLAGADYVEMGQNSLPRSRKPNRKPRAVAPPRSEGERARAESEGSMPAWLRTDMERRMQKAKEAEKNVVGSSCESLSASSSGTDTSKGSNVVNIHRPRSAKDYARVNRKAITALDGGGATYHSDDELTVPSDAAQQQQCTKYPQFCTLPRRQSAPCKISSRSIAYVNPQSRTEDTDAYLDMRVGPAHDPSPRVAGPSLAASHPRCAVVNPMLRQVEDLYLVMDGRTMKEKTADVEEDGYLMMEGAAATRSRPHDSAPYVKMSGGAARTQQPLPPSSTTTTTTASDTDYLMMRPVARSGSPCQPTPAVCHECGCHRVAPPAAAAAAAGGSVNYMELKASDTGGSGGGGGSSPRRPATEYVSINLLATQAMKCIGDERERQRREGSPYSANP</sequence>
<feature type="region of interest" description="Disordered" evidence="1">
    <location>
        <begin position="385"/>
        <end position="410"/>
    </location>
</feature>
<dbReference type="RefSeq" id="XP_014678436.1">
    <property type="nucleotide sequence ID" value="XM_014822950.1"/>
</dbReference>
<evidence type="ECO:0000313" key="2">
    <source>
        <dbReference type="Proteomes" id="UP000695022"/>
    </source>
</evidence>
<feature type="region of interest" description="Disordered" evidence="1">
    <location>
        <begin position="136"/>
        <end position="215"/>
    </location>
</feature>
<dbReference type="GeneID" id="106818226"/>
<keyword evidence="2" id="KW-1185">Reference proteome</keyword>
<protein>
    <submittedName>
        <fullName evidence="3">Uncharacterized protein LOC106818226</fullName>
    </submittedName>
</protein>
<feature type="region of interest" description="Disordered" evidence="1">
    <location>
        <begin position="1"/>
        <end position="30"/>
    </location>
</feature>
<feature type="compositionally biased region" description="Basic residues" evidence="1">
    <location>
        <begin position="141"/>
        <end position="150"/>
    </location>
</feature>
<feature type="compositionally biased region" description="Low complexity" evidence="1">
    <location>
        <begin position="399"/>
        <end position="410"/>
    </location>
</feature>
<feature type="compositionally biased region" description="Basic and acidic residues" evidence="1">
    <location>
        <begin position="157"/>
        <end position="166"/>
    </location>
</feature>
<reference evidence="3" key="1">
    <citation type="submission" date="2025-08" db="UniProtKB">
        <authorList>
            <consortium name="RefSeq"/>
        </authorList>
    </citation>
    <scope>IDENTIFICATION</scope>
</reference>
<feature type="compositionally biased region" description="Low complexity" evidence="1">
    <location>
        <begin position="195"/>
        <end position="213"/>
    </location>
</feature>
<feature type="compositionally biased region" description="Basic and acidic residues" evidence="1">
    <location>
        <begin position="176"/>
        <end position="190"/>
    </location>
</feature>
<evidence type="ECO:0000256" key="1">
    <source>
        <dbReference type="SAM" id="MobiDB-lite"/>
    </source>
</evidence>
<gene>
    <name evidence="3" type="primary">LOC106818226</name>
</gene>